<gene>
    <name evidence="1" type="ORF">QFC19_000931</name>
</gene>
<name>A0ACC2WKT1_9TREE</name>
<reference evidence="1" key="1">
    <citation type="submission" date="2023-04" db="EMBL/GenBank/DDBJ databases">
        <title>Draft Genome sequencing of Naganishia species isolated from polar environments using Oxford Nanopore Technology.</title>
        <authorList>
            <person name="Leo P."/>
            <person name="Venkateswaran K."/>
        </authorList>
    </citation>
    <scope>NUCLEOTIDE SEQUENCE</scope>
    <source>
        <strain evidence="1">MNA-CCFEE 5261</strain>
    </source>
</reference>
<organism evidence="1 2">
    <name type="scientific">Naganishia cerealis</name>
    <dbReference type="NCBI Taxonomy" id="610337"/>
    <lineage>
        <taxon>Eukaryota</taxon>
        <taxon>Fungi</taxon>
        <taxon>Dikarya</taxon>
        <taxon>Basidiomycota</taxon>
        <taxon>Agaricomycotina</taxon>
        <taxon>Tremellomycetes</taxon>
        <taxon>Filobasidiales</taxon>
        <taxon>Filobasidiaceae</taxon>
        <taxon>Naganishia</taxon>
    </lineage>
</organism>
<dbReference type="EMBL" id="JASBWR010000006">
    <property type="protein sequence ID" value="KAJ9112008.1"/>
    <property type="molecule type" value="Genomic_DNA"/>
</dbReference>
<dbReference type="Proteomes" id="UP001241377">
    <property type="component" value="Unassembled WGS sequence"/>
</dbReference>
<protein>
    <submittedName>
        <fullName evidence="1">Uncharacterized protein</fullName>
    </submittedName>
</protein>
<comment type="caution">
    <text evidence="1">The sequence shown here is derived from an EMBL/GenBank/DDBJ whole genome shotgun (WGS) entry which is preliminary data.</text>
</comment>
<evidence type="ECO:0000313" key="1">
    <source>
        <dbReference type="EMBL" id="KAJ9112008.1"/>
    </source>
</evidence>
<proteinExistence type="predicted"/>
<sequence>MKFVVTVTALLTALGACVAENRSPDDVAVYELNSRASDRIPTVLGEDALMYLADKLDISDQFLVGSDSTFGDFISSKAPLRSKQEKPDMVVVINGANNLFDTPSFKVADKDGHFHRSVARHLFRKKATGGLALELTLEIRVVAPSVKSSSLVDHFRLFDDRLVGLWQHYTGHRQAVLGGVSGISDRLFVNELSQLVHLDEVAADNQTTVFMTLVSLLSVGRKAGFDSHSYNTACSVVSDLLTSLAQKYDVVVVAVPENHLQKAVDKHMQKRNLELATVFKRTSGSSSCFTSQEACEAGTSKCSGHGKCIESGKECWSCGCSPTKKDGKTTIWAGFDCSKKDISAQAHILLWTGLVLIVTVGAGIELLAGIGSKTLPGVLDAATLKKSQQ</sequence>
<accession>A0ACC2WKT1</accession>
<evidence type="ECO:0000313" key="2">
    <source>
        <dbReference type="Proteomes" id="UP001241377"/>
    </source>
</evidence>
<keyword evidence="2" id="KW-1185">Reference proteome</keyword>